<dbReference type="Proteomes" id="UP000789920">
    <property type="component" value="Unassembled WGS sequence"/>
</dbReference>
<keyword evidence="2" id="KW-1185">Reference proteome</keyword>
<evidence type="ECO:0000313" key="1">
    <source>
        <dbReference type="EMBL" id="CAG8814634.1"/>
    </source>
</evidence>
<gene>
    <name evidence="1" type="ORF">RPERSI_LOCUS24034</name>
</gene>
<proteinExistence type="predicted"/>
<name>A0ACA9RY85_9GLOM</name>
<sequence length="228" mass="25007">MTNGNQEKKGSTQVGEGSNNKKVDKETREGQIALMFLKNDYAQVLELMNGVWKLDLLTAYLSILCIIIGYALLLLKEYVEALNSIVSLVPASSFLISGGGVIAAFKSLVTSSPDSDIEKGGEDYLPDVDLAESATLIVESKLIDKVCAMIRRLALRNLELRRLKMFQSLWLFAGCIVIFFIAGYDFLNFLAEKSNGTIVDWVLIIIGIVGLLFCASVSLVLGLAKVRF</sequence>
<accession>A0ACA9RY85</accession>
<reference evidence="1" key="1">
    <citation type="submission" date="2021-06" db="EMBL/GenBank/DDBJ databases">
        <authorList>
            <person name="Kallberg Y."/>
            <person name="Tangrot J."/>
            <person name="Rosling A."/>
        </authorList>
    </citation>
    <scope>NUCLEOTIDE SEQUENCE</scope>
    <source>
        <strain evidence="1">MA461A</strain>
    </source>
</reference>
<dbReference type="EMBL" id="CAJVQC010076342">
    <property type="protein sequence ID" value="CAG8814634.1"/>
    <property type="molecule type" value="Genomic_DNA"/>
</dbReference>
<comment type="caution">
    <text evidence="1">The sequence shown here is derived from an EMBL/GenBank/DDBJ whole genome shotgun (WGS) entry which is preliminary data.</text>
</comment>
<evidence type="ECO:0000313" key="2">
    <source>
        <dbReference type="Proteomes" id="UP000789920"/>
    </source>
</evidence>
<protein>
    <submittedName>
        <fullName evidence="1">33231_t:CDS:1</fullName>
    </submittedName>
</protein>
<organism evidence="1 2">
    <name type="scientific">Racocetra persica</name>
    <dbReference type="NCBI Taxonomy" id="160502"/>
    <lineage>
        <taxon>Eukaryota</taxon>
        <taxon>Fungi</taxon>
        <taxon>Fungi incertae sedis</taxon>
        <taxon>Mucoromycota</taxon>
        <taxon>Glomeromycotina</taxon>
        <taxon>Glomeromycetes</taxon>
        <taxon>Diversisporales</taxon>
        <taxon>Gigasporaceae</taxon>
        <taxon>Racocetra</taxon>
    </lineage>
</organism>
<feature type="non-terminal residue" evidence="1">
    <location>
        <position position="228"/>
    </location>
</feature>